<proteinExistence type="predicted"/>
<evidence type="ECO:0000313" key="3">
    <source>
        <dbReference type="EMBL" id="AOT68865.1"/>
    </source>
</evidence>
<keyword evidence="1" id="KW-0812">Transmembrane</keyword>
<evidence type="ECO:0000256" key="1">
    <source>
        <dbReference type="SAM" id="Phobius"/>
    </source>
</evidence>
<gene>
    <name evidence="3" type="ORF">Gferi_04420</name>
</gene>
<dbReference type="Gene3D" id="2.60.40.1630">
    <property type="entry name" value="bacillus anthracis domain"/>
    <property type="match status" value="1"/>
</dbReference>
<keyword evidence="1" id="KW-1133">Transmembrane helix</keyword>
<name>A0A1D8GD78_9FIRM</name>
<dbReference type="Proteomes" id="UP000095743">
    <property type="component" value="Chromosome"/>
</dbReference>
<sequence length="428" mass="49033">MRDLEELLRQRQKDLENLEAPPILEERLRGALSAKKRKNNRGLVAVLLICLFLVSYNFDTLAFYGKRILGFEELMWGTLKDLNELGEGQPVNESYTFGNGVTITLDGIMVDDNQLLAFYTIKDPSGKVDQVRSYTVEYRGIFGKYTMRSGQGILNEDNTEFKNIDSFEPPKAFEKTLKFYFPLKYGDTYEEGMIEIKLDRRKAMGFMIKDKIRQTITVDGTHIHFDTITATPTQTVITGSVGSRFDLVKEAISGERTRVQVLTELYADGKKIEQTGSGMSTTLERITFDVIFDALPKGVKKLEIKLAELTKTKDIHTAVVLKDGMETEKLEIEGQEVLVKEVRTEGSSTYVTIDTREDIIFRKIYLEADGKEIPLEKMMEEKLEKLVTGEIRRERVLHFKGNGENMKLLFKRICYTQAYNKRIEISVQ</sequence>
<feature type="transmembrane region" description="Helical" evidence="1">
    <location>
        <begin position="43"/>
        <end position="65"/>
    </location>
</feature>
<dbReference type="KEGG" id="gfe:Gferi_04420"/>
<evidence type="ECO:0000259" key="2">
    <source>
        <dbReference type="Pfam" id="PF13786"/>
    </source>
</evidence>
<accession>A0A1D8GD78</accession>
<dbReference type="AlphaFoldDB" id="A0A1D8GD78"/>
<evidence type="ECO:0000313" key="4">
    <source>
        <dbReference type="Proteomes" id="UP000095743"/>
    </source>
</evidence>
<dbReference type="STRING" id="1424294.Gferi_04420"/>
<dbReference type="Pfam" id="PF13786">
    <property type="entry name" value="DUF4179"/>
    <property type="match status" value="1"/>
</dbReference>
<dbReference type="EMBL" id="CP017269">
    <property type="protein sequence ID" value="AOT68865.1"/>
    <property type="molecule type" value="Genomic_DNA"/>
</dbReference>
<dbReference type="RefSeq" id="WP_069974431.1">
    <property type="nucleotide sequence ID" value="NZ_CP017269.1"/>
</dbReference>
<feature type="domain" description="DUF4179" evidence="2">
    <location>
        <begin position="35"/>
        <end position="123"/>
    </location>
</feature>
<protein>
    <recommendedName>
        <fullName evidence="2">DUF4179 domain-containing protein</fullName>
    </recommendedName>
</protein>
<reference evidence="3 4" key="1">
    <citation type="submission" date="2016-09" db="EMBL/GenBank/DDBJ databases">
        <title>Genomic analysis reveals versatility of anaerobic energy metabolism of Geosporobacter ferrireducens IRF9 of phylum Firmicutes.</title>
        <authorList>
            <person name="Kim S.-J."/>
        </authorList>
    </citation>
    <scope>NUCLEOTIDE SEQUENCE [LARGE SCALE GENOMIC DNA]</scope>
    <source>
        <strain evidence="3 4">IRF9</strain>
    </source>
</reference>
<organism evidence="3 4">
    <name type="scientific">Geosporobacter ferrireducens</name>
    <dbReference type="NCBI Taxonomy" id="1424294"/>
    <lineage>
        <taxon>Bacteria</taxon>
        <taxon>Bacillati</taxon>
        <taxon>Bacillota</taxon>
        <taxon>Clostridia</taxon>
        <taxon>Peptostreptococcales</taxon>
        <taxon>Thermotaleaceae</taxon>
        <taxon>Geosporobacter</taxon>
    </lineage>
</organism>
<dbReference type="OrthoDB" id="2961302at2"/>
<keyword evidence="1" id="KW-0472">Membrane</keyword>
<dbReference type="InterPro" id="IPR025436">
    <property type="entry name" value="DUF4179"/>
</dbReference>
<keyword evidence="4" id="KW-1185">Reference proteome</keyword>